<dbReference type="RefSeq" id="XP_018084789.1">
    <property type="nucleotide sequence ID" value="XM_018229300.2"/>
</dbReference>
<dbReference type="PANTHER" id="PTHR12471">
    <property type="entry name" value="VACUOLAR ATP SYNTHASE SUBUNIT S1"/>
    <property type="match status" value="1"/>
</dbReference>
<dbReference type="GO" id="GO:0012505">
    <property type="term" value="C:endomembrane system"/>
    <property type="evidence" value="ECO:0007669"/>
    <property type="project" value="UniProtKB-ARBA"/>
</dbReference>
<dbReference type="InterPro" id="IPR046756">
    <property type="entry name" value="VAS1/VOA1_TM"/>
</dbReference>
<dbReference type="Bgee" id="108698079">
    <property type="expression patterns" value="Expressed in brain and 19 other cell types or tissues"/>
</dbReference>
<keyword evidence="4" id="KW-1133">Transmembrane helix</keyword>
<dbReference type="FunFam" id="2.40.160.110:FF:000003">
    <property type="entry name" value="ATPase H+ transporting accessory protein 1"/>
    <property type="match status" value="1"/>
</dbReference>
<dbReference type="STRING" id="8355.A0A1L8F5D4"/>
<keyword evidence="5" id="KW-0472">Membrane</keyword>
<dbReference type="Gene3D" id="2.40.160.110">
    <property type="match status" value="1"/>
</dbReference>
<protein>
    <submittedName>
        <fullName evidence="9">V-type proton ATPase subunit S1</fullName>
    </submittedName>
</protein>
<dbReference type="AGR" id="Xenbase:XB-GENE-17346187"/>
<dbReference type="GO" id="GO:0098588">
    <property type="term" value="C:bounding membrane of organelle"/>
    <property type="evidence" value="ECO:0007669"/>
    <property type="project" value="UniProtKB-ARBA"/>
</dbReference>
<dbReference type="GO" id="GO:0030641">
    <property type="term" value="P:regulation of cellular pH"/>
    <property type="evidence" value="ECO:0000318"/>
    <property type="project" value="GO_Central"/>
</dbReference>
<reference evidence="9" key="1">
    <citation type="submission" date="2025-08" db="UniProtKB">
        <authorList>
            <consortium name="RefSeq"/>
        </authorList>
    </citation>
    <scope>IDENTIFICATION</scope>
    <source>
        <strain evidence="9">J_2021</strain>
        <tissue evidence="9">Erythrocytes</tissue>
    </source>
</reference>
<evidence type="ECO:0000256" key="5">
    <source>
        <dbReference type="ARBA" id="ARBA00023136"/>
    </source>
</evidence>
<dbReference type="Xenbase" id="XB-GENE-17346187">
    <property type="gene designation" value="atp6ap1.2.L"/>
</dbReference>
<dbReference type="GO" id="GO:0001671">
    <property type="term" value="F:ATPase activator activity"/>
    <property type="evidence" value="ECO:0000318"/>
    <property type="project" value="GO_Central"/>
</dbReference>
<evidence type="ECO:0000259" key="7">
    <source>
        <dbReference type="Pfam" id="PF20520"/>
    </source>
</evidence>
<dbReference type="InterPro" id="IPR046755">
    <property type="entry name" value="VAS1_LD"/>
</dbReference>
<evidence type="ECO:0000256" key="4">
    <source>
        <dbReference type="ARBA" id="ARBA00022989"/>
    </source>
</evidence>
<organism evidence="8 9">
    <name type="scientific">Xenopus laevis</name>
    <name type="common">African clawed frog</name>
    <dbReference type="NCBI Taxonomy" id="8355"/>
    <lineage>
        <taxon>Eukaryota</taxon>
        <taxon>Metazoa</taxon>
        <taxon>Chordata</taxon>
        <taxon>Craniata</taxon>
        <taxon>Vertebrata</taxon>
        <taxon>Euteleostomi</taxon>
        <taxon>Amphibia</taxon>
        <taxon>Batrachia</taxon>
        <taxon>Anura</taxon>
        <taxon>Pipoidea</taxon>
        <taxon>Pipidae</taxon>
        <taxon>Xenopodinae</taxon>
        <taxon>Xenopus</taxon>
        <taxon>Xenopus</taxon>
    </lineage>
</organism>
<evidence type="ECO:0000313" key="10">
    <source>
        <dbReference type="Xenbase" id="XB-GENE-17346187"/>
    </source>
</evidence>
<evidence type="ECO:0000256" key="2">
    <source>
        <dbReference type="ARBA" id="ARBA00009037"/>
    </source>
</evidence>
<gene>
    <name evidence="9 10" type="primary">atp6ap1.2.L</name>
</gene>
<feature type="domain" description="V-type proton ATPase subunit S1/VOA1 transmembrane" evidence="7">
    <location>
        <begin position="414"/>
        <end position="451"/>
    </location>
</feature>
<dbReference type="GO" id="GO:0033176">
    <property type="term" value="C:proton-transporting V-type ATPase complex"/>
    <property type="evidence" value="ECO:0000318"/>
    <property type="project" value="GO_Central"/>
</dbReference>
<dbReference type="AlphaFoldDB" id="A0A1L8F5D4"/>
<keyword evidence="8" id="KW-1185">Reference proteome</keyword>
<dbReference type="GeneID" id="108698079"/>
<dbReference type="PaxDb" id="8355-A0A1L8F5D4"/>
<evidence type="ECO:0000259" key="6">
    <source>
        <dbReference type="Pfam" id="PF05827"/>
    </source>
</evidence>
<dbReference type="KEGG" id="xla:108698079"/>
<dbReference type="OrthoDB" id="9985059at2759"/>
<evidence type="ECO:0000256" key="1">
    <source>
        <dbReference type="ARBA" id="ARBA00004167"/>
    </source>
</evidence>
<evidence type="ECO:0000256" key="3">
    <source>
        <dbReference type="ARBA" id="ARBA00022692"/>
    </source>
</evidence>
<dbReference type="GO" id="GO:0030659">
    <property type="term" value="C:cytoplasmic vesicle membrane"/>
    <property type="evidence" value="ECO:0007669"/>
    <property type="project" value="UniProtKB-ARBA"/>
</dbReference>
<proteinExistence type="inferred from homology"/>
<comment type="subcellular location">
    <subcellularLocation>
        <location evidence="1">Membrane</location>
        <topology evidence="1">Single-pass membrane protein</topology>
    </subcellularLocation>
</comment>
<evidence type="ECO:0000313" key="8">
    <source>
        <dbReference type="Proteomes" id="UP000186698"/>
    </source>
</evidence>
<dbReference type="Pfam" id="PF20520">
    <property type="entry name" value="Ac45-VOA1_TM"/>
    <property type="match status" value="1"/>
</dbReference>
<feature type="domain" description="V-type proton ATPase subunit S1 luminal" evidence="6">
    <location>
        <begin position="253"/>
        <end position="398"/>
    </location>
</feature>
<dbReference type="Pfam" id="PF05827">
    <property type="entry name" value="VAS1_LD"/>
    <property type="match status" value="1"/>
</dbReference>
<dbReference type="OMA" id="ENTHEGH"/>
<dbReference type="Proteomes" id="UP000186698">
    <property type="component" value="Chromosome 8L"/>
</dbReference>
<evidence type="ECO:0000313" key="9">
    <source>
        <dbReference type="RefSeq" id="XP_018084789.1"/>
    </source>
</evidence>
<comment type="similarity">
    <text evidence="2">Belongs to the vacuolar ATPase subunit S1 family.</text>
</comment>
<keyword evidence="3" id="KW-0812">Transmembrane</keyword>
<name>A0A1L8F5D4_XENLA</name>
<dbReference type="PANTHER" id="PTHR12471:SF2">
    <property type="entry name" value="V-TYPE PROTON ATPASE SUBUNIT S1"/>
    <property type="match status" value="1"/>
</dbReference>
<accession>A0A1L8F5D4</accession>
<dbReference type="InterPro" id="IPR008388">
    <property type="entry name" value="Ac45_acc_su"/>
</dbReference>
<dbReference type="CTD" id="108698079"/>
<sequence>MTVTELAVMAEWALVCVVFLAGPFPAAPSQQVPVLLWSRESSLWNLQTGIHNGHITTDIQLGHYLEPALMKGPKNILLFLQDKLSIEDFTAFGGVYGNKQDSAFPNLQSIVESSPSSLVLPAVDWYAANILPTYLKEKLGVSPLHVDQSTLLELKLNESVPSLLVVRLPYASSTGLLAAKDVLRANDEAIGQVVSTLKSEGVSYTAVLTALRPSRIMKESSFAVGNVGRQLLATAQPTPDYPPVAFNSSRNRPCILLWATNVSVTVNEVQVDLTSRTFTGSDVNLDGSLCNDINAVLALTYPNAIKQQPLTLRFFLSQSFYRVSGRPWFTLNQVELIHGGNVAVFLAPQVNAPHNYSFHCQYVSSWPTFGSLLVSNTSKDLPSFKWQLHMADFQIQGFNVTGMAFSYASDCAAFFSPGIWMGLITTLLFVFILTYGLHMLMSLKTMDRFDDPKGPSIAVPHTE</sequence>